<dbReference type="Proteomes" id="UP001157109">
    <property type="component" value="Unassembled WGS sequence"/>
</dbReference>
<evidence type="ECO:0000256" key="1">
    <source>
        <dbReference type="ARBA" id="ARBA00010458"/>
    </source>
</evidence>
<dbReference type="PROSITE" id="PS51770">
    <property type="entry name" value="HOTDOG_ACOT"/>
    <property type="match status" value="1"/>
</dbReference>
<protein>
    <submittedName>
        <fullName evidence="5">Acyl-CoA thioesterase</fullName>
    </submittedName>
</protein>
<dbReference type="InterPro" id="IPR029069">
    <property type="entry name" value="HotDog_dom_sf"/>
</dbReference>
<evidence type="ECO:0000256" key="3">
    <source>
        <dbReference type="PROSITE-ProRule" id="PRU01106"/>
    </source>
</evidence>
<dbReference type="Gene3D" id="3.10.129.10">
    <property type="entry name" value="Hotdog Thioesterase"/>
    <property type="match status" value="1"/>
</dbReference>
<evidence type="ECO:0000259" key="4">
    <source>
        <dbReference type="PROSITE" id="PS51770"/>
    </source>
</evidence>
<evidence type="ECO:0000313" key="5">
    <source>
        <dbReference type="EMBL" id="GMA20122.1"/>
    </source>
</evidence>
<dbReference type="RefSeq" id="WP_241444981.1">
    <property type="nucleotide sequence ID" value="NZ_BSUJ01000001.1"/>
</dbReference>
<keyword evidence="2 3" id="KW-0378">Hydrolase</keyword>
<evidence type="ECO:0000313" key="6">
    <source>
        <dbReference type="Proteomes" id="UP001157109"/>
    </source>
</evidence>
<dbReference type="SUPFAM" id="SSF54637">
    <property type="entry name" value="Thioesterase/thiol ester dehydrase-isomerase"/>
    <property type="match status" value="1"/>
</dbReference>
<evidence type="ECO:0000256" key="2">
    <source>
        <dbReference type="ARBA" id="ARBA00022801"/>
    </source>
</evidence>
<name>A0ABQ6HPM7_9MICO</name>
<dbReference type="PANTHER" id="PTHR11049:SF31">
    <property type="entry name" value="HOTDOG ACOT-TYPE DOMAIN-CONTAINING PROTEIN"/>
    <property type="match status" value="1"/>
</dbReference>
<dbReference type="Pfam" id="PF03061">
    <property type="entry name" value="4HBT"/>
    <property type="match status" value="1"/>
</dbReference>
<accession>A0ABQ6HPM7</accession>
<dbReference type="EMBL" id="BSUJ01000001">
    <property type="protein sequence ID" value="GMA20122.1"/>
    <property type="molecule type" value="Genomic_DNA"/>
</dbReference>
<comment type="caution">
    <text evidence="5">The sequence shown here is derived from an EMBL/GenBank/DDBJ whole genome shotgun (WGS) entry which is preliminary data.</text>
</comment>
<sequence>MELMNFHSRKWVKPEDLNANQTLFGGSLLRWIDEEAAIYAIIQLGNERTVTKYMSEINFVSSARQGDIVEMGLAPTHWGRSSLTLRCVVRNVFTGETIISIDKIVMVALDDEGNPKPHGYASVTYERDRIPHRLAGVPRTTAVRGVEQLPERS</sequence>
<dbReference type="InterPro" id="IPR040170">
    <property type="entry name" value="Cytosol_ACT"/>
</dbReference>
<organism evidence="5 6">
    <name type="scientific">Arsenicicoccus piscis</name>
    <dbReference type="NCBI Taxonomy" id="673954"/>
    <lineage>
        <taxon>Bacteria</taxon>
        <taxon>Bacillati</taxon>
        <taxon>Actinomycetota</taxon>
        <taxon>Actinomycetes</taxon>
        <taxon>Micrococcales</taxon>
        <taxon>Intrasporangiaceae</taxon>
        <taxon>Arsenicicoccus</taxon>
    </lineage>
</organism>
<dbReference type="PANTHER" id="PTHR11049">
    <property type="entry name" value="ACYL COENZYME A THIOESTER HYDROLASE"/>
    <property type="match status" value="1"/>
</dbReference>
<proteinExistence type="inferred from homology"/>
<feature type="domain" description="HotDog ACOT-type" evidence="4">
    <location>
        <begin position="2"/>
        <end position="112"/>
    </location>
</feature>
<reference evidence="6" key="1">
    <citation type="journal article" date="2019" name="Int. J. Syst. Evol. Microbiol.">
        <title>The Global Catalogue of Microorganisms (GCM) 10K type strain sequencing project: providing services to taxonomists for standard genome sequencing and annotation.</title>
        <authorList>
            <consortium name="The Broad Institute Genomics Platform"/>
            <consortium name="The Broad Institute Genome Sequencing Center for Infectious Disease"/>
            <person name="Wu L."/>
            <person name="Ma J."/>
        </authorList>
    </citation>
    <scope>NUCLEOTIDE SEQUENCE [LARGE SCALE GENOMIC DNA]</scope>
    <source>
        <strain evidence="6">NBRC 105830</strain>
    </source>
</reference>
<gene>
    <name evidence="5" type="ORF">GCM10025862_21430</name>
</gene>
<dbReference type="InterPro" id="IPR006683">
    <property type="entry name" value="Thioestr_dom"/>
</dbReference>
<comment type="similarity">
    <text evidence="1">Belongs to the acyl coenzyme A hydrolase family.</text>
</comment>
<dbReference type="InterPro" id="IPR033120">
    <property type="entry name" value="HOTDOG_ACOT"/>
</dbReference>
<keyword evidence="6" id="KW-1185">Reference proteome</keyword>
<dbReference type="CDD" id="cd03442">
    <property type="entry name" value="BFIT_BACH"/>
    <property type="match status" value="1"/>
</dbReference>